<reference evidence="1 2" key="1">
    <citation type="journal article" date="2017" name="Front. Microbiol.">
        <title>Genomics reveals a unique clone of Burkholderia cenocepacia harbouring an actively excising novel genomic island.</title>
        <authorList>
            <person name="Patil P."/>
            <person name="Mali S."/>
            <person name="Midha S."/>
            <person name="Gautam V."/>
            <person name="Dash L."/>
            <person name="Kumar S."/>
            <person name="Shastri J."/>
            <person name="Singhal L."/>
            <person name="Patil P.B."/>
        </authorList>
    </citation>
    <scope>NUCLEOTIDE SEQUENCE [LARGE SCALE GENOMIC DNA]</scope>
    <source>
        <strain evidence="1 2">BC-19</strain>
    </source>
</reference>
<reference evidence="1 2" key="2">
    <citation type="journal article" date="2017" name="Front. Microbiol.">
        <title>Genomics Reveals a Unique Clone of Burkholderia cenocepacia Harboring an Actively Excising Novel Genomic Island.</title>
        <authorList>
            <person name="Patil P.P."/>
            <person name="Mali S."/>
            <person name="Midha S."/>
            <person name="Gautam V."/>
            <person name="Dash L."/>
            <person name="Kumar S."/>
            <person name="Shastri J."/>
            <person name="Singhal L."/>
            <person name="Patil P.B."/>
        </authorList>
    </citation>
    <scope>NUCLEOTIDE SEQUENCE [LARGE SCALE GENOMIC DNA]</scope>
    <source>
        <strain evidence="1 2">BC-19</strain>
    </source>
</reference>
<accession>A0ABD4U8N4</accession>
<organism evidence="1 2">
    <name type="scientific">Burkholderia cenocepacia</name>
    <dbReference type="NCBI Taxonomy" id="95486"/>
    <lineage>
        <taxon>Bacteria</taxon>
        <taxon>Pseudomonadati</taxon>
        <taxon>Pseudomonadota</taxon>
        <taxon>Betaproteobacteria</taxon>
        <taxon>Burkholderiales</taxon>
        <taxon>Burkholderiaceae</taxon>
        <taxon>Burkholderia</taxon>
        <taxon>Burkholderia cepacia complex</taxon>
    </lineage>
</organism>
<dbReference type="Proteomes" id="UP000191686">
    <property type="component" value="Unassembled WGS sequence"/>
</dbReference>
<dbReference type="AlphaFoldDB" id="A0ABD4U8N4"/>
<dbReference type="EMBL" id="JYMX02000002">
    <property type="protein sequence ID" value="MCW3710534.1"/>
    <property type="molecule type" value="Genomic_DNA"/>
</dbReference>
<evidence type="ECO:0000313" key="2">
    <source>
        <dbReference type="Proteomes" id="UP000191686"/>
    </source>
</evidence>
<comment type="caution">
    <text evidence="1">The sequence shown here is derived from an EMBL/GenBank/DDBJ whole genome shotgun (WGS) entry which is preliminary data.</text>
</comment>
<protein>
    <submittedName>
        <fullName evidence="1">Uncharacterized protein</fullName>
    </submittedName>
</protein>
<dbReference type="RefSeq" id="WP_164530823.1">
    <property type="nucleotide sequence ID" value="NZ_CAJPCP010000053.1"/>
</dbReference>
<proteinExistence type="predicted"/>
<evidence type="ECO:0000313" key="1">
    <source>
        <dbReference type="EMBL" id="MCW3710534.1"/>
    </source>
</evidence>
<gene>
    <name evidence="1" type="ORF">UE95_004465</name>
</gene>
<name>A0ABD4U8N4_9BURK</name>
<sequence>MSIGDAFETGDRVMAFAWLRVILSGTLPTVLHLERRHPKPIDAERPCAPRIPSRSL</sequence>